<organism evidence="1 2">
    <name type="scientific">Bugula neritina</name>
    <name type="common">Brown bryozoan</name>
    <name type="synonym">Sertularia neritina</name>
    <dbReference type="NCBI Taxonomy" id="10212"/>
    <lineage>
        <taxon>Eukaryota</taxon>
        <taxon>Metazoa</taxon>
        <taxon>Spiralia</taxon>
        <taxon>Lophotrochozoa</taxon>
        <taxon>Bryozoa</taxon>
        <taxon>Gymnolaemata</taxon>
        <taxon>Cheilostomatida</taxon>
        <taxon>Flustrina</taxon>
        <taxon>Buguloidea</taxon>
        <taxon>Bugulidae</taxon>
        <taxon>Bugula</taxon>
    </lineage>
</organism>
<dbReference type="EMBL" id="VXIV02001973">
    <property type="protein sequence ID" value="KAF6028226.1"/>
    <property type="molecule type" value="Genomic_DNA"/>
</dbReference>
<dbReference type="PROSITE" id="PS51835">
    <property type="entry name" value="DENN_C9ORF72"/>
    <property type="match status" value="1"/>
</dbReference>
<dbReference type="GO" id="GO:0005776">
    <property type="term" value="C:autophagosome"/>
    <property type="evidence" value="ECO:0007669"/>
    <property type="project" value="TreeGrafter"/>
</dbReference>
<accession>A0A7J7JS10</accession>
<dbReference type="GO" id="GO:0005085">
    <property type="term" value="F:guanyl-nucleotide exchange factor activity"/>
    <property type="evidence" value="ECO:0007669"/>
    <property type="project" value="InterPro"/>
</dbReference>
<sequence>MARYTTAELPRNNLLRYVTFSVWDNTVGPLTKRLWVESTCTPEPDEVKLLARLVLKTEVTRDPSLPLIDCNVYTLPTLSACAVSYLFGAVSRSKHGKAVYCITFVYILSQRPVYLQWSIAHYKILLHKDFEARCTTSSLGYLNSMMTHFVKLINRLESTKLRFPLTAEDTIFVDGKAKDHSFLLEVISSMVLSFGRVVVVGSMKAKALTDKDILAGDTGYENLLTLFTTYEYPVTIVDLSKYKVYRTSTYTMHQMHRNLVIDRYYCEIFNTGATDISVRLVIVFLW</sequence>
<dbReference type="GO" id="GO:0005768">
    <property type="term" value="C:endosome"/>
    <property type="evidence" value="ECO:0007669"/>
    <property type="project" value="TreeGrafter"/>
</dbReference>
<evidence type="ECO:0000313" key="2">
    <source>
        <dbReference type="Proteomes" id="UP000593567"/>
    </source>
</evidence>
<protein>
    <submittedName>
        <fullName evidence="1">Uncharacterized protein</fullName>
    </submittedName>
</protein>
<name>A0A7J7JS10_BUGNE</name>
<dbReference type="PANTHER" id="PTHR31855:SF2">
    <property type="entry name" value="GUANINE NUCLEOTIDE EXCHANGE FACTOR C9ORF72"/>
    <property type="match status" value="1"/>
</dbReference>
<proteinExistence type="predicted"/>
<dbReference type="InterPro" id="IPR027819">
    <property type="entry name" value="C9orf72"/>
</dbReference>
<dbReference type="Proteomes" id="UP000593567">
    <property type="component" value="Unassembled WGS sequence"/>
</dbReference>
<dbReference type="GO" id="GO:0006897">
    <property type="term" value="P:endocytosis"/>
    <property type="evidence" value="ECO:0007669"/>
    <property type="project" value="TreeGrafter"/>
</dbReference>
<reference evidence="1" key="1">
    <citation type="submission" date="2020-06" db="EMBL/GenBank/DDBJ databases">
        <title>Draft genome of Bugula neritina, a colonial animal packing powerful symbionts and potential medicines.</title>
        <authorList>
            <person name="Rayko M."/>
        </authorList>
    </citation>
    <scope>NUCLEOTIDE SEQUENCE [LARGE SCALE GENOMIC DNA]</scope>
    <source>
        <strain evidence="1">Kwan_BN1</strain>
    </source>
</reference>
<dbReference type="AlphaFoldDB" id="A0A7J7JS10"/>
<gene>
    <name evidence="1" type="ORF">EB796_013452</name>
</gene>
<dbReference type="GO" id="GO:0006914">
    <property type="term" value="P:autophagy"/>
    <property type="evidence" value="ECO:0007669"/>
    <property type="project" value="TreeGrafter"/>
</dbReference>
<keyword evidence="2" id="KW-1185">Reference proteome</keyword>
<comment type="caution">
    <text evidence="1">The sequence shown here is derived from an EMBL/GenBank/DDBJ whole genome shotgun (WGS) entry which is preliminary data.</text>
</comment>
<dbReference type="PANTHER" id="PTHR31855">
    <property type="entry name" value="GUANINE NUCLEOTIDE EXCHANGE C9ORF72"/>
    <property type="match status" value="1"/>
</dbReference>
<evidence type="ECO:0000313" key="1">
    <source>
        <dbReference type="EMBL" id="KAF6028226.1"/>
    </source>
</evidence>